<dbReference type="Gene3D" id="1.10.10.10">
    <property type="entry name" value="Winged helix-like DNA-binding domain superfamily/Winged helix DNA-binding domain"/>
    <property type="match status" value="1"/>
</dbReference>
<dbReference type="Proteomes" id="UP000277766">
    <property type="component" value="Unassembled WGS sequence"/>
</dbReference>
<evidence type="ECO:0008006" key="3">
    <source>
        <dbReference type="Google" id="ProtNLM"/>
    </source>
</evidence>
<proteinExistence type="predicted"/>
<accession>A0A3S0REK3</accession>
<evidence type="ECO:0000313" key="1">
    <source>
        <dbReference type="EMBL" id="RTR26497.1"/>
    </source>
</evidence>
<dbReference type="AlphaFoldDB" id="A0A3S0REK3"/>
<comment type="caution">
    <text evidence="1">The sequence shown here is derived from an EMBL/GenBank/DDBJ whole genome shotgun (WGS) entry which is preliminary data.</text>
</comment>
<dbReference type="CDD" id="cd00090">
    <property type="entry name" value="HTH_ARSR"/>
    <property type="match status" value="1"/>
</dbReference>
<dbReference type="OrthoDB" id="66712at2"/>
<dbReference type="RefSeq" id="WP_126352243.1">
    <property type="nucleotide sequence ID" value="NZ_CP086380.1"/>
</dbReference>
<name>A0A3S0REK3_9DEIO</name>
<dbReference type="EMBL" id="RXPE01000015">
    <property type="protein sequence ID" value="RTR26497.1"/>
    <property type="molecule type" value="Genomic_DNA"/>
</dbReference>
<keyword evidence="2" id="KW-1185">Reference proteome</keyword>
<sequence>MTTPHIATSQQAALLLDPRLLPALHALMRGPLSVGDLAQECGLSGRRAYSLVQKLQRSGITQQVGTRPHRGRPVRLYQAAQPWLVPYAQTGAASVAEFFWQQHGGGLRQLVGKVAQASMQERDDWGYWLEAGRFEVGNRSGPVTDLWTGDAPQLLPLRELRLGDADAAEFKRRLNALLNEFEGRATPDMPPLALALTQGNWWATEEGQMSKRTNSSRSTAPK</sequence>
<dbReference type="InterPro" id="IPR036390">
    <property type="entry name" value="WH_DNA-bd_sf"/>
</dbReference>
<protein>
    <recommendedName>
        <fullName evidence="3">ArsR family transcriptional regulator</fullName>
    </recommendedName>
</protein>
<reference evidence="1 2" key="1">
    <citation type="submission" date="2018-12" db="EMBL/GenBank/DDBJ databases">
        <title>Deinococcus radiophilus ATCC 27603 genome sequencing and assembly.</title>
        <authorList>
            <person name="Maclea K.S."/>
            <person name="Maynard C.R."/>
        </authorList>
    </citation>
    <scope>NUCLEOTIDE SEQUENCE [LARGE SCALE GENOMIC DNA]</scope>
    <source>
        <strain evidence="1 2">ATCC 27603</strain>
    </source>
</reference>
<evidence type="ECO:0000313" key="2">
    <source>
        <dbReference type="Proteomes" id="UP000277766"/>
    </source>
</evidence>
<organism evidence="1 2">
    <name type="scientific">Deinococcus radiophilus</name>
    <dbReference type="NCBI Taxonomy" id="32062"/>
    <lineage>
        <taxon>Bacteria</taxon>
        <taxon>Thermotogati</taxon>
        <taxon>Deinococcota</taxon>
        <taxon>Deinococci</taxon>
        <taxon>Deinococcales</taxon>
        <taxon>Deinococcaceae</taxon>
        <taxon>Deinococcus</taxon>
    </lineage>
</organism>
<dbReference type="SUPFAM" id="SSF46785">
    <property type="entry name" value="Winged helix' DNA-binding domain"/>
    <property type="match status" value="1"/>
</dbReference>
<gene>
    <name evidence="1" type="ORF">EJ104_08055</name>
</gene>
<dbReference type="InterPro" id="IPR011991">
    <property type="entry name" value="ArsR-like_HTH"/>
</dbReference>
<dbReference type="InterPro" id="IPR036388">
    <property type="entry name" value="WH-like_DNA-bd_sf"/>
</dbReference>